<proteinExistence type="inferred from homology"/>
<gene>
    <name evidence="6" type="ORF">V1633_36030</name>
</gene>
<accession>A0ABU7S584</accession>
<dbReference type="RefSeq" id="WP_331218667.1">
    <property type="nucleotide sequence ID" value="NZ_JAZGQK010000046.1"/>
</dbReference>
<evidence type="ECO:0000313" key="6">
    <source>
        <dbReference type="EMBL" id="MEE6263872.1"/>
    </source>
</evidence>
<dbReference type="Pfam" id="PF00293">
    <property type="entry name" value="NUDIX"/>
    <property type="match status" value="1"/>
</dbReference>
<evidence type="ECO:0000259" key="5">
    <source>
        <dbReference type="PROSITE" id="PS51462"/>
    </source>
</evidence>
<comment type="cofactor">
    <cofactor evidence="1">
        <name>Mg(2+)</name>
        <dbReference type="ChEBI" id="CHEBI:18420"/>
    </cofactor>
</comment>
<keyword evidence="7" id="KW-1185">Reference proteome</keyword>
<feature type="domain" description="Nudix hydrolase" evidence="5">
    <location>
        <begin position="19"/>
        <end position="151"/>
    </location>
</feature>
<keyword evidence="3 4" id="KW-0378">Hydrolase</keyword>
<protein>
    <submittedName>
        <fullName evidence="6">NUDIX domain-containing protein</fullName>
    </submittedName>
</protein>
<evidence type="ECO:0000256" key="1">
    <source>
        <dbReference type="ARBA" id="ARBA00001946"/>
    </source>
</evidence>
<evidence type="ECO:0000256" key="3">
    <source>
        <dbReference type="ARBA" id="ARBA00022801"/>
    </source>
</evidence>
<dbReference type="Gene3D" id="3.90.79.10">
    <property type="entry name" value="Nucleoside Triphosphate Pyrophosphohydrolase"/>
    <property type="match status" value="1"/>
</dbReference>
<dbReference type="PRINTS" id="PR00502">
    <property type="entry name" value="NUDIXFAMILY"/>
</dbReference>
<dbReference type="InterPro" id="IPR015797">
    <property type="entry name" value="NUDIX_hydrolase-like_dom_sf"/>
</dbReference>
<dbReference type="PANTHER" id="PTHR43046">
    <property type="entry name" value="GDP-MANNOSE MANNOSYL HYDROLASE"/>
    <property type="match status" value="1"/>
</dbReference>
<evidence type="ECO:0000256" key="4">
    <source>
        <dbReference type="RuleBase" id="RU003476"/>
    </source>
</evidence>
<dbReference type="EMBL" id="JAZGQK010000046">
    <property type="protein sequence ID" value="MEE6263872.1"/>
    <property type="molecule type" value="Genomic_DNA"/>
</dbReference>
<sequence>MAISPYVARLRALVGTELLLLPSAAVLPVDATGRILLVHHRGHQDGWGLVGGAVEIGESPAETAVREAREEIGVEVRTTRLLDVLGGPDYEVTYPHGDRVAYVTAVYQVEIVGGVATPDGDELDEVAWFGAAELPGLVISRFARSVLRATGHLPNPGRDGTATGRSC</sequence>
<comment type="similarity">
    <text evidence="2 4">Belongs to the Nudix hydrolase family.</text>
</comment>
<reference evidence="6 7" key="1">
    <citation type="submission" date="2024-01" db="EMBL/GenBank/DDBJ databases">
        <title>Genome insights into Plantactinospora sonchi sp. nov.</title>
        <authorList>
            <person name="Wang L."/>
        </authorList>
    </citation>
    <scope>NUCLEOTIDE SEQUENCE [LARGE SCALE GENOMIC DNA]</scope>
    <source>
        <strain evidence="6 7">NEAU-QY2</strain>
    </source>
</reference>
<dbReference type="Proteomes" id="UP001332243">
    <property type="component" value="Unassembled WGS sequence"/>
</dbReference>
<dbReference type="SUPFAM" id="SSF55811">
    <property type="entry name" value="Nudix"/>
    <property type="match status" value="1"/>
</dbReference>
<dbReference type="PROSITE" id="PS00893">
    <property type="entry name" value="NUDIX_BOX"/>
    <property type="match status" value="1"/>
</dbReference>
<name>A0ABU7S584_9ACTN</name>
<organism evidence="6 7">
    <name type="scientific">Plantactinospora sonchi</name>
    <dbReference type="NCBI Taxonomy" id="1544735"/>
    <lineage>
        <taxon>Bacteria</taxon>
        <taxon>Bacillati</taxon>
        <taxon>Actinomycetota</taxon>
        <taxon>Actinomycetes</taxon>
        <taxon>Micromonosporales</taxon>
        <taxon>Micromonosporaceae</taxon>
        <taxon>Plantactinospora</taxon>
    </lineage>
</organism>
<evidence type="ECO:0000313" key="7">
    <source>
        <dbReference type="Proteomes" id="UP001332243"/>
    </source>
</evidence>
<dbReference type="InterPro" id="IPR020476">
    <property type="entry name" value="Nudix_hydrolase"/>
</dbReference>
<evidence type="ECO:0000256" key="2">
    <source>
        <dbReference type="ARBA" id="ARBA00005582"/>
    </source>
</evidence>
<comment type="caution">
    <text evidence="6">The sequence shown here is derived from an EMBL/GenBank/DDBJ whole genome shotgun (WGS) entry which is preliminary data.</text>
</comment>
<dbReference type="InterPro" id="IPR020084">
    <property type="entry name" value="NUDIX_hydrolase_CS"/>
</dbReference>
<dbReference type="InterPro" id="IPR000086">
    <property type="entry name" value="NUDIX_hydrolase_dom"/>
</dbReference>
<dbReference type="PROSITE" id="PS51462">
    <property type="entry name" value="NUDIX"/>
    <property type="match status" value="1"/>
</dbReference>
<dbReference type="PANTHER" id="PTHR43046:SF2">
    <property type="entry name" value="8-OXO-DGTP DIPHOSPHATASE-RELATED"/>
    <property type="match status" value="1"/>
</dbReference>